<proteinExistence type="predicted"/>
<reference evidence="1 3" key="1">
    <citation type="submission" date="2017-02" db="EMBL/GenBank/DDBJ databases">
        <authorList>
            <person name="Varghese N."/>
            <person name="Submissions S."/>
        </authorList>
    </citation>
    <scope>NUCLEOTIDE SEQUENCE [LARGE SCALE GENOMIC DNA]</scope>
    <source>
        <strain evidence="1 3">DSM 16775</strain>
    </source>
</reference>
<dbReference type="AlphaFoldDB" id="A0AAX2IM12"/>
<comment type="caution">
    <text evidence="2">The sequence shown here is derived from an EMBL/GenBank/DDBJ whole genome shotgun (WGS) entry which is preliminary data.</text>
</comment>
<keyword evidence="3" id="KW-1185">Reference proteome</keyword>
<dbReference type="EMBL" id="FUZE01000016">
    <property type="protein sequence ID" value="SKB96042.1"/>
    <property type="molecule type" value="Genomic_DNA"/>
</dbReference>
<evidence type="ECO:0000313" key="2">
    <source>
        <dbReference type="EMBL" id="SQA90253.1"/>
    </source>
</evidence>
<reference evidence="2 4" key="2">
    <citation type="submission" date="2018-06" db="EMBL/GenBank/DDBJ databases">
        <authorList>
            <consortium name="Pathogen Informatics"/>
            <person name="Doyle S."/>
        </authorList>
    </citation>
    <scope>NUCLEOTIDE SEQUENCE [LARGE SCALE GENOMIC DNA]</scope>
    <source>
        <strain evidence="2 4">NCTC11212</strain>
    </source>
</reference>
<dbReference type="EMBL" id="UAVR01000011">
    <property type="protein sequence ID" value="SQA90253.1"/>
    <property type="molecule type" value="Genomic_DNA"/>
</dbReference>
<evidence type="ECO:0000313" key="3">
    <source>
        <dbReference type="Proteomes" id="UP000190669"/>
    </source>
</evidence>
<organism evidence="2 4">
    <name type="scientific">Chryseobacterium balustinum</name>
    <dbReference type="NCBI Taxonomy" id="246"/>
    <lineage>
        <taxon>Bacteria</taxon>
        <taxon>Pseudomonadati</taxon>
        <taxon>Bacteroidota</taxon>
        <taxon>Flavobacteriia</taxon>
        <taxon>Flavobacteriales</taxon>
        <taxon>Weeksellaceae</taxon>
        <taxon>Chryseobacterium group</taxon>
        <taxon>Chryseobacterium</taxon>
    </lineage>
</organism>
<sequence>MKKKNSGEFYSKISFLGYELFFSFKESIFTSQQEEIDWKLIATFVEHVLKNIESINSRGGKIIEELKKIVHVDDSFYKKEKGNFVADAIELMDFQKTIDYDKSNNQLIQYRFKYDVSFFFENEDDYSLAEYNYIVKFSNHHSLTIIGVCNDIWSLYK</sequence>
<evidence type="ECO:0000313" key="1">
    <source>
        <dbReference type="EMBL" id="SKB96042.1"/>
    </source>
</evidence>
<dbReference type="Proteomes" id="UP000251937">
    <property type="component" value="Unassembled WGS sequence"/>
</dbReference>
<name>A0AAX2IM12_9FLAO</name>
<accession>A0AAX2IM12</accession>
<dbReference type="RefSeq" id="WP_079466225.1">
    <property type="nucleotide sequence ID" value="NZ_FUZE01000016.1"/>
</dbReference>
<gene>
    <name evidence="2" type="ORF">NCTC11212_02465</name>
    <name evidence="1" type="ORF">SAMN05421800_116108</name>
</gene>
<evidence type="ECO:0000313" key="4">
    <source>
        <dbReference type="Proteomes" id="UP000251937"/>
    </source>
</evidence>
<protein>
    <submittedName>
        <fullName evidence="2">Uncharacterized protein</fullName>
    </submittedName>
</protein>
<dbReference type="Proteomes" id="UP000190669">
    <property type="component" value="Unassembled WGS sequence"/>
</dbReference>